<sequence>MHQFQTFVLECISHYEKAREGHALQEKEKRNSISETGEMYLGENITIDRIKWDLLLVEKPLYFFGGLAIHLWGGPRQLANRALDISKVKENIPGRSPIAVIEANLLRLQISLYLDFLKRDKTLTNVERAKLLSESINNMRYKIRDLRTKEKKWQTETFRETLMQHRGKNALQFQD</sequence>
<dbReference type="RefSeq" id="XP_031789255.1">
    <property type="nucleotide sequence ID" value="XM_031933395.2"/>
</dbReference>
<organism evidence="1 2">
    <name type="scientific">Nasonia vitripennis</name>
    <name type="common">Parasitic wasp</name>
    <dbReference type="NCBI Taxonomy" id="7425"/>
    <lineage>
        <taxon>Eukaryota</taxon>
        <taxon>Metazoa</taxon>
        <taxon>Ecdysozoa</taxon>
        <taxon>Arthropoda</taxon>
        <taxon>Hexapoda</taxon>
        <taxon>Insecta</taxon>
        <taxon>Pterygota</taxon>
        <taxon>Neoptera</taxon>
        <taxon>Endopterygota</taxon>
        <taxon>Hymenoptera</taxon>
        <taxon>Apocrita</taxon>
        <taxon>Proctotrupomorpha</taxon>
        <taxon>Chalcidoidea</taxon>
        <taxon>Pteromalidae</taxon>
        <taxon>Pteromalinae</taxon>
        <taxon>Nasonia</taxon>
    </lineage>
</organism>
<protein>
    <submittedName>
        <fullName evidence="1">Uncharacterized protein</fullName>
    </submittedName>
</protein>
<dbReference type="EnsemblMetazoa" id="XM_031933395">
    <property type="protein sequence ID" value="XP_031789255"/>
    <property type="gene ID" value="LOC100679713"/>
</dbReference>
<evidence type="ECO:0000313" key="2">
    <source>
        <dbReference type="Proteomes" id="UP000002358"/>
    </source>
</evidence>
<dbReference type="KEGG" id="nvi:100679713"/>
<dbReference type="GeneID" id="100679713"/>
<proteinExistence type="predicted"/>
<accession>A0A7M7QKX2</accession>
<dbReference type="SMR" id="A0A7M7QKX2"/>
<keyword evidence="2" id="KW-1185">Reference proteome</keyword>
<dbReference type="AlphaFoldDB" id="A0A7M7QKX2"/>
<evidence type="ECO:0000313" key="1">
    <source>
        <dbReference type="EnsemblMetazoa" id="XP_031789255"/>
    </source>
</evidence>
<dbReference type="Proteomes" id="UP000002358">
    <property type="component" value="Unassembled WGS sequence"/>
</dbReference>
<dbReference type="InParanoid" id="A0A7M7QKX2"/>
<reference evidence="1" key="1">
    <citation type="submission" date="2021-01" db="UniProtKB">
        <authorList>
            <consortium name="EnsemblMetazoa"/>
        </authorList>
    </citation>
    <scope>IDENTIFICATION</scope>
</reference>
<name>A0A7M7QKX2_NASVI</name>